<reference evidence="2" key="1">
    <citation type="submission" date="2023-04" db="EMBL/GenBank/DDBJ databases">
        <title>Phytophthora fragariaefolia NBRC 109709.</title>
        <authorList>
            <person name="Ichikawa N."/>
            <person name="Sato H."/>
            <person name="Tonouchi N."/>
        </authorList>
    </citation>
    <scope>NUCLEOTIDE SEQUENCE</scope>
    <source>
        <strain evidence="2">NBRC 109709</strain>
    </source>
</reference>
<accession>A0A9W6UAG0</accession>
<organism evidence="2 3">
    <name type="scientific">Phytophthora fragariaefolia</name>
    <dbReference type="NCBI Taxonomy" id="1490495"/>
    <lineage>
        <taxon>Eukaryota</taxon>
        <taxon>Sar</taxon>
        <taxon>Stramenopiles</taxon>
        <taxon>Oomycota</taxon>
        <taxon>Peronosporomycetes</taxon>
        <taxon>Peronosporales</taxon>
        <taxon>Peronosporaceae</taxon>
        <taxon>Phytophthora</taxon>
    </lineage>
</organism>
<feature type="compositionally biased region" description="Low complexity" evidence="1">
    <location>
        <begin position="134"/>
        <end position="154"/>
    </location>
</feature>
<dbReference type="EMBL" id="BSXT01000518">
    <property type="protein sequence ID" value="GMF29173.1"/>
    <property type="molecule type" value="Genomic_DNA"/>
</dbReference>
<gene>
    <name evidence="2" type="ORF">Pfra01_000619600</name>
</gene>
<feature type="region of interest" description="Disordered" evidence="1">
    <location>
        <begin position="128"/>
        <end position="160"/>
    </location>
</feature>
<dbReference type="AlphaFoldDB" id="A0A9W6UAG0"/>
<name>A0A9W6UAG0_9STRA</name>
<keyword evidence="3" id="KW-1185">Reference proteome</keyword>
<proteinExistence type="predicted"/>
<dbReference type="Proteomes" id="UP001165121">
    <property type="component" value="Unassembled WGS sequence"/>
</dbReference>
<evidence type="ECO:0000313" key="3">
    <source>
        <dbReference type="Proteomes" id="UP001165121"/>
    </source>
</evidence>
<comment type="caution">
    <text evidence="2">The sequence shown here is derived from an EMBL/GenBank/DDBJ whole genome shotgun (WGS) entry which is preliminary data.</text>
</comment>
<sequence>MKEQREVDARVGVSTPSTPRVDSLKLLMNTYVGKEGKPLLRWLVKVDTAITAQRIVDSLSKVSFAMPCLGGRAWSWSYGHQLTDPMCFSTYEVFNPFKPEADDQAAALQKKTTSSVKVNVMKSPRSNMKPVLKSCQSSKGSSRSLPVSSRSASSLPMPQPGTIAQHGLQSGWCSNWYFLSYI</sequence>
<evidence type="ECO:0000313" key="2">
    <source>
        <dbReference type="EMBL" id="GMF29173.1"/>
    </source>
</evidence>
<evidence type="ECO:0000256" key="1">
    <source>
        <dbReference type="SAM" id="MobiDB-lite"/>
    </source>
</evidence>
<protein>
    <submittedName>
        <fullName evidence="2">Unnamed protein product</fullName>
    </submittedName>
</protein>